<dbReference type="InterPro" id="IPR013144">
    <property type="entry name" value="CRA_dom"/>
</dbReference>
<proteinExistence type="predicted"/>
<dbReference type="AlphaFoldDB" id="A0A1X6N9K5"/>
<organism evidence="3 4">
    <name type="scientific">Postia placenta MAD-698-R-SB12</name>
    <dbReference type="NCBI Taxonomy" id="670580"/>
    <lineage>
        <taxon>Eukaryota</taxon>
        <taxon>Fungi</taxon>
        <taxon>Dikarya</taxon>
        <taxon>Basidiomycota</taxon>
        <taxon>Agaricomycotina</taxon>
        <taxon>Agaricomycetes</taxon>
        <taxon>Polyporales</taxon>
        <taxon>Adustoporiaceae</taxon>
        <taxon>Rhodonia</taxon>
    </lineage>
</organism>
<accession>A0A1X6N9K5</accession>
<dbReference type="InterPro" id="IPR050618">
    <property type="entry name" value="Ubq-SigPath_Reg"/>
</dbReference>
<evidence type="ECO:0000313" key="3">
    <source>
        <dbReference type="EMBL" id="OSX65328.1"/>
    </source>
</evidence>
<keyword evidence="4" id="KW-1185">Reference proteome</keyword>
<evidence type="ECO:0000256" key="1">
    <source>
        <dbReference type="SAM" id="MobiDB-lite"/>
    </source>
</evidence>
<evidence type="ECO:0000259" key="2">
    <source>
        <dbReference type="SMART" id="SM00757"/>
    </source>
</evidence>
<sequence length="341" mass="37226">MLSSSSSSKPLSGPRLLEPAPHDLRMLVLDYLSHNTYSSTARIFMRDSAARNLDTDGDETMSSDQDTDALEERLAGALPRKEIRTRILSGQVDAATELLNKYFPSVLAESTENGSTRDCPDRLEYVPPASVKPSHLSLNLRILAFIEAARTIPLPYYPPNTESPPASETPDEDVDMSREDSEQANVELLHRAQSLYSEANRLPVAEDRERYRDELLKVGGLLAYAVPERSPMRAYMTQAGREAVADQIDGAILYRTGQPVVSRLELAARQMSVVWPMMHELGVELPPVSTWPAAVVLPGVPKASSAAGKSSSVAAPQAAIKKAAAEPGTAEVCHLARFRMC</sequence>
<dbReference type="Pfam" id="PF10607">
    <property type="entry name" value="CTLH"/>
    <property type="match status" value="1"/>
</dbReference>
<dbReference type="InterPro" id="IPR024964">
    <property type="entry name" value="CTLH/CRA"/>
</dbReference>
<dbReference type="GeneID" id="36333583"/>
<feature type="domain" description="CRA" evidence="2">
    <location>
        <begin position="183"/>
        <end position="284"/>
    </location>
</feature>
<name>A0A1X6N9K5_9APHY</name>
<evidence type="ECO:0000313" key="4">
    <source>
        <dbReference type="Proteomes" id="UP000194127"/>
    </source>
</evidence>
<protein>
    <recommendedName>
        <fullName evidence="2">CRA domain-containing protein</fullName>
    </recommendedName>
</protein>
<gene>
    <name evidence="3" type="ORF">POSPLADRAFT_1179016</name>
</gene>
<dbReference type="SMART" id="SM00757">
    <property type="entry name" value="CRA"/>
    <property type="match status" value="1"/>
</dbReference>
<dbReference type="OrthoDB" id="8048523at2759"/>
<dbReference type="Proteomes" id="UP000194127">
    <property type="component" value="Unassembled WGS sequence"/>
</dbReference>
<feature type="region of interest" description="Disordered" evidence="1">
    <location>
        <begin position="156"/>
        <end position="178"/>
    </location>
</feature>
<dbReference type="PANTHER" id="PTHR12864">
    <property type="entry name" value="RAN BINDING PROTEIN 9-RELATED"/>
    <property type="match status" value="1"/>
</dbReference>
<dbReference type="RefSeq" id="XP_024342122.1">
    <property type="nucleotide sequence ID" value="XM_024488634.1"/>
</dbReference>
<dbReference type="EMBL" id="KZ110593">
    <property type="protein sequence ID" value="OSX65328.1"/>
    <property type="molecule type" value="Genomic_DNA"/>
</dbReference>
<dbReference type="STRING" id="670580.A0A1X6N9K5"/>
<reference evidence="3 4" key="1">
    <citation type="submission" date="2017-04" db="EMBL/GenBank/DDBJ databases">
        <title>Genome Sequence of the Model Brown-Rot Fungus Postia placenta SB12.</title>
        <authorList>
            <consortium name="DOE Joint Genome Institute"/>
            <person name="Gaskell J."/>
            <person name="Kersten P."/>
            <person name="Larrondo L.F."/>
            <person name="Canessa P."/>
            <person name="Martinez D."/>
            <person name="Hibbett D."/>
            <person name="Schmoll M."/>
            <person name="Kubicek C.P."/>
            <person name="Martinez A.T."/>
            <person name="Yadav J."/>
            <person name="Master E."/>
            <person name="Magnuson J.K."/>
            <person name="James T."/>
            <person name="Yaver D."/>
            <person name="Berka R."/>
            <person name="Labutti K."/>
            <person name="Lipzen A."/>
            <person name="Aerts A."/>
            <person name="Barry K."/>
            <person name="Henrissat B."/>
            <person name="Blanchette R."/>
            <person name="Grigoriev I."/>
            <person name="Cullen D."/>
        </authorList>
    </citation>
    <scope>NUCLEOTIDE SEQUENCE [LARGE SCALE GENOMIC DNA]</scope>
    <source>
        <strain evidence="3 4">MAD-698-R-SB12</strain>
    </source>
</reference>